<dbReference type="Gene3D" id="1.10.530.10">
    <property type="match status" value="1"/>
</dbReference>
<dbReference type="PANTHER" id="PTHR37423:SF2">
    <property type="entry name" value="MEMBRANE-BOUND LYTIC MUREIN TRANSGLYCOSYLASE C"/>
    <property type="match status" value="1"/>
</dbReference>
<feature type="domain" description="Transglycosylase SLT" evidence="2">
    <location>
        <begin position="123"/>
        <end position="201"/>
    </location>
</feature>
<comment type="caution">
    <text evidence="3">The sequence shown here is derived from an EMBL/GenBank/DDBJ whole genome shotgun (WGS) entry which is preliminary data.</text>
</comment>
<dbReference type="RefSeq" id="WP_117173869.1">
    <property type="nucleotide sequence ID" value="NZ_QFZK01000001.1"/>
</dbReference>
<organism evidence="3 4">
    <name type="scientific">Rhodoferax lacus</name>
    <dbReference type="NCBI Taxonomy" id="2184758"/>
    <lineage>
        <taxon>Bacteria</taxon>
        <taxon>Pseudomonadati</taxon>
        <taxon>Pseudomonadota</taxon>
        <taxon>Betaproteobacteria</taxon>
        <taxon>Burkholderiales</taxon>
        <taxon>Comamonadaceae</taxon>
        <taxon>Rhodoferax</taxon>
    </lineage>
</organism>
<dbReference type="AlphaFoldDB" id="A0A3E1RHK8"/>
<dbReference type="InterPro" id="IPR023346">
    <property type="entry name" value="Lysozyme-like_dom_sf"/>
</dbReference>
<protein>
    <submittedName>
        <fullName evidence="3">Lytic transglycosylase</fullName>
    </submittedName>
</protein>
<evidence type="ECO:0000259" key="2">
    <source>
        <dbReference type="Pfam" id="PF01464"/>
    </source>
</evidence>
<gene>
    <name evidence="3" type="ORF">DIC66_03075</name>
</gene>
<dbReference type="EMBL" id="QFZK01000001">
    <property type="protein sequence ID" value="RFO98867.1"/>
    <property type="molecule type" value="Genomic_DNA"/>
</dbReference>
<dbReference type="OrthoDB" id="9815002at2"/>
<dbReference type="InterPro" id="IPR008258">
    <property type="entry name" value="Transglycosylase_SLT_dom_1"/>
</dbReference>
<dbReference type="Pfam" id="PF01464">
    <property type="entry name" value="SLT"/>
    <property type="match status" value="1"/>
</dbReference>
<reference evidence="3 4" key="1">
    <citation type="submission" date="2018-05" db="EMBL/GenBank/DDBJ databases">
        <title>Rhodoferax soyangensis sp.nov., isolated from an oligotrophic freshwater lake.</title>
        <authorList>
            <person name="Park M."/>
        </authorList>
    </citation>
    <scope>NUCLEOTIDE SEQUENCE [LARGE SCALE GENOMIC DNA]</scope>
    <source>
        <strain evidence="3 4">IMCC26218</strain>
    </source>
</reference>
<evidence type="ECO:0000313" key="4">
    <source>
        <dbReference type="Proteomes" id="UP000260665"/>
    </source>
</evidence>
<dbReference type="CDD" id="cd00254">
    <property type="entry name" value="LT-like"/>
    <property type="match status" value="1"/>
</dbReference>
<dbReference type="Proteomes" id="UP000260665">
    <property type="component" value="Unassembled WGS sequence"/>
</dbReference>
<sequence length="269" mass="28909">MTATEKFTRGLRVFVSDIAQGFFEITHNGFALLGLAVMFATITLTARPELREAGEAQLITWLQDRKAAINGFVSSPDAVDRATAADPKSLPKQQAAITYWLSRKYSIAPEPLSALVAEAYETGAKTKLDPTLILAVMAVESGFNPFAQSNVGAQGLMQVMTKIHSDKYDNFGGRFAAFDPLTNLRVGVKVLQECITRAGSLEGGLKFYVGAANMEEDGGYAAKVLAEHERLKQVAAGRSVPVFAQQIVPVKSAPAIKPDTETVVSLLNS</sequence>
<name>A0A3E1RHK8_9BURK</name>
<comment type="similarity">
    <text evidence="1">Belongs to the transglycosylase Slt family.</text>
</comment>
<dbReference type="SUPFAM" id="SSF53955">
    <property type="entry name" value="Lysozyme-like"/>
    <property type="match status" value="1"/>
</dbReference>
<evidence type="ECO:0000313" key="3">
    <source>
        <dbReference type="EMBL" id="RFO98867.1"/>
    </source>
</evidence>
<accession>A0A3E1RHK8</accession>
<proteinExistence type="inferred from homology"/>
<evidence type="ECO:0000256" key="1">
    <source>
        <dbReference type="ARBA" id="ARBA00007734"/>
    </source>
</evidence>
<keyword evidence="4" id="KW-1185">Reference proteome</keyword>
<dbReference type="PANTHER" id="PTHR37423">
    <property type="entry name" value="SOLUBLE LYTIC MUREIN TRANSGLYCOSYLASE-RELATED"/>
    <property type="match status" value="1"/>
</dbReference>